<sequence length="299" mass="33293">MTTSVSVHEGHIDFRGHRTWYRVTGDLRGDRAPVVVVHGGPGSTHDSVLSFTDLAADDRAVIHYDQIGNGRSSRVPDAPEEFWRVERFRDELVALLAELGVEDRYHLLGHSWGGMLSAEHAVHGPSGMRSLVLVSAPASVDLGVAEQRRLYERQPEAIQKALGSHAATRSDSPEYELLQREYFGKHLCRVTPWPDELVRSLDAGTQDPTVLRATYGPRMGEVTGTLRGWSVVDRLEGITAPTLLLSGSYDHVAPAAMLPFHQRVRDVRWAVLPDSGHFPHIDERELCMRFVAEFLASHD</sequence>
<evidence type="ECO:0000256" key="3">
    <source>
        <dbReference type="ARBA" id="ARBA00012568"/>
    </source>
</evidence>
<gene>
    <name evidence="9" type="ORF">LX15_003493</name>
</gene>
<evidence type="ECO:0000313" key="10">
    <source>
        <dbReference type="Proteomes" id="UP001205311"/>
    </source>
</evidence>
<keyword evidence="10" id="KW-1185">Reference proteome</keyword>
<evidence type="ECO:0000256" key="4">
    <source>
        <dbReference type="ARBA" id="ARBA00021843"/>
    </source>
</evidence>
<evidence type="ECO:0000256" key="1">
    <source>
        <dbReference type="ARBA" id="ARBA00001585"/>
    </source>
</evidence>
<dbReference type="EMBL" id="JAMTCP010000020">
    <property type="protein sequence ID" value="MCP2259784.1"/>
    <property type="molecule type" value="Genomic_DNA"/>
</dbReference>
<evidence type="ECO:0000259" key="8">
    <source>
        <dbReference type="Pfam" id="PF00561"/>
    </source>
</evidence>
<dbReference type="InterPro" id="IPR002410">
    <property type="entry name" value="Peptidase_S33"/>
</dbReference>
<dbReference type="PANTHER" id="PTHR43798:SF33">
    <property type="entry name" value="HYDROLASE, PUTATIVE (AFU_ORTHOLOGUE AFUA_2G14860)-RELATED"/>
    <property type="match status" value="1"/>
</dbReference>
<dbReference type="NCBIfam" id="TIGR01250">
    <property type="entry name" value="pro_imino_pep_2"/>
    <property type="match status" value="1"/>
</dbReference>
<evidence type="ECO:0000256" key="5">
    <source>
        <dbReference type="ARBA" id="ARBA00022801"/>
    </source>
</evidence>
<keyword evidence="9" id="KW-0645">Protease</keyword>
<accession>A0ABT1HW83</accession>
<organism evidence="9 10">
    <name type="scientific">Streptoalloteichus tenebrarius (strain ATCC 17920 / DSM 40477 / JCM 4838 / CBS 697.72 / NBRC 16177 / NCIMB 11028 / NRRL B-12390 / A12253. 1 / ISP 5477)</name>
    <name type="common">Streptomyces tenebrarius</name>
    <dbReference type="NCBI Taxonomy" id="1933"/>
    <lineage>
        <taxon>Bacteria</taxon>
        <taxon>Bacillati</taxon>
        <taxon>Actinomycetota</taxon>
        <taxon>Actinomycetes</taxon>
        <taxon>Pseudonocardiales</taxon>
        <taxon>Pseudonocardiaceae</taxon>
        <taxon>Streptoalloteichus</taxon>
    </lineage>
</organism>
<dbReference type="InterPro" id="IPR029058">
    <property type="entry name" value="AB_hydrolase_fold"/>
</dbReference>
<dbReference type="InterPro" id="IPR050266">
    <property type="entry name" value="AB_hydrolase_sf"/>
</dbReference>
<dbReference type="PRINTS" id="PR00793">
    <property type="entry name" value="PROAMNOPTASE"/>
</dbReference>
<dbReference type="Proteomes" id="UP001205311">
    <property type="component" value="Unassembled WGS sequence"/>
</dbReference>
<evidence type="ECO:0000313" key="9">
    <source>
        <dbReference type="EMBL" id="MCP2259784.1"/>
    </source>
</evidence>
<comment type="catalytic activity">
    <reaction evidence="1">
        <text>Release of N-terminal proline from a peptide.</text>
        <dbReference type="EC" id="3.4.11.5"/>
    </reaction>
</comment>
<dbReference type="PIRSF" id="PIRSF005539">
    <property type="entry name" value="Pept_S33_TRI_F1"/>
    <property type="match status" value="1"/>
</dbReference>
<dbReference type="InterPro" id="IPR005945">
    <property type="entry name" value="Pro_imino_pep"/>
</dbReference>
<evidence type="ECO:0000256" key="6">
    <source>
        <dbReference type="ARBA" id="ARBA00029605"/>
    </source>
</evidence>
<dbReference type="GO" id="GO:0004177">
    <property type="term" value="F:aminopeptidase activity"/>
    <property type="evidence" value="ECO:0007669"/>
    <property type="project" value="UniProtKB-KW"/>
</dbReference>
<name>A0ABT1HW83_STRSD</name>
<comment type="similarity">
    <text evidence="2 7">Belongs to the peptidase S33 family.</text>
</comment>
<evidence type="ECO:0000256" key="2">
    <source>
        <dbReference type="ARBA" id="ARBA00010088"/>
    </source>
</evidence>
<dbReference type="PANTHER" id="PTHR43798">
    <property type="entry name" value="MONOACYLGLYCEROL LIPASE"/>
    <property type="match status" value="1"/>
</dbReference>
<proteinExistence type="inferred from homology"/>
<dbReference type="Gene3D" id="3.40.50.1820">
    <property type="entry name" value="alpha/beta hydrolase"/>
    <property type="match status" value="1"/>
</dbReference>
<reference evidence="9 10" key="1">
    <citation type="submission" date="2022-06" db="EMBL/GenBank/DDBJ databases">
        <title>Genomic Encyclopedia of Archaeal and Bacterial Type Strains, Phase II (KMG-II): from individual species to whole genera.</title>
        <authorList>
            <person name="Goeker M."/>
        </authorList>
    </citation>
    <scope>NUCLEOTIDE SEQUENCE [LARGE SCALE GENOMIC DNA]</scope>
    <source>
        <strain evidence="9 10">DSM 40477</strain>
    </source>
</reference>
<dbReference type="EC" id="3.4.11.5" evidence="3"/>
<keyword evidence="9" id="KW-0031">Aminopeptidase</keyword>
<comment type="caution">
    <text evidence="9">The sequence shown here is derived from an EMBL/GenBank/DDBJ whole genome shotgun (WGS) entry which is preliminary data.</text>
</comment>
<dbReference type="RefSeq" id="WP_253670669.1">
    <property type="nucleotide sequence ID" value="NZ_JAMTCP010000020.1"/>
</dbReference>
<dbReference type="Pfam" id="PF00561">
    <property type="entry name" value="Abhydrolase_1"/>
    <property type="match status" value="1"/>
</dbReference>
<dbReference type="InterPro" id="IPR000073">
    <property type="entry name" value="AB_hydrolase_1"/>
</dbReference>
<protein>
    <recommendedName>
        <fullName evidence="4">Proline iminopeptidase</fullName>
        <ecNumber evidence="3">3.4.11.5</ecNumber>
    </recommendedName>
    <alternativeName>
        <fullName evidence="6">Prolyl aminopeptidase</fullName>
    </alternativeName>
</protein>
<feature type="domain" description="AB hydrolase-1" evidence="8">
    <location>
        <begin position="33"/>
        <end position="283"/>
    </location>
</feature>
<dbReference type="SUPFAM" id="SSF53474">
    <property type="entry name" value="alpha/beta-Hydrolases"/>
    <property type="match status" value="1"/>
</dbReference>
<keyword evidence="5 7" id="KW-0378">Hydrolase</keyword>
<evidence type="ECO:0000256" key="7">
    <source>
        <dbReference type="PIRNR" id="PIRNR005539"/>
    </source>
</evidence>